<dbReference type="Gene3D" id="3.10.350.10">
    <property type="entry name" value="LysM domain"/>
    <property type="match status" value="1"/>
</dbReference>
<dbReference type="AlphaFoldDB" id="A0A2A5WXQ2"/>
<comment type="caution">
    <text evidence="3">The sequence shown here is derived from an EMBL/GenBank/DDBJ whole genome shotgun (WGS) entry which is preliminary data.</text>
</comment>
<sequence length="252" mass="27299">MVPFRLIRPYLGPFLILVLLLQGCQHPSMVPVIGTGRGPPYVVQEGDTLYAIAFRNGIDYRDLARRNNIPPPFVIFPGQTLKLVGQSVPERDSGPVAVTHSDNVAERKVTGEPGQQPAPVPAASGLEWQWPHPGQVVKSFSLKGALNKGIDIAGKQGERVRSAASGVVVYAGGGLRGYGKLVIVKHNDLFLSAYGHNESILVKEGDSVKAGQVLARVGRDGDNDVLHFEIRRNGIPEDPLRYLPMREASEDS</sequence>
<dbReference type="InterPro" id="IPR018392">
    <property type="entry name" value="LysM"/>
</dbReference>
<dbReference type="PANTHER" id="PTHR21666">
    <property type="entry name" value="PEPTIDASE-RELATED"/>
    <property type="match status" value="1"/>
</dbReference>
<feature type="domain" description="LysM" evidence="2">
    <location>
        <begin position="39"/>
        <end position="83"/>
    </location>
</feature>
<proteinExistence type="inferred from homology"/>
<dbReference type="EMBL" id="NTKD01000005">
    <property type="protein sequence ID" value="PDH41299.1"/>
    <property type="molecule type" value="Genomic_DNA"/>
</dbReference>
<dbReference type="GO" id="GO:0032153">
    <property type="term" value="C:cell division site"/>
    <property type="evidence" value="ECO:0007669"/>
    <property type="project" value="TreeGrafter"/>
</dbReference>
<protein>
    <recommendedName>
        <fullName evidence="2">LysM domain-containing protein</fullName>
    </recommendedName>
</protein>
<dbReference type="GO" id="GO:0004222">
    <property type="term" value="F:metalloendopeptidase activity"/>
    <property type="evidence" value="ECO:0007669"/>
    <property type="project" value="TreeGrafter"/>
</dbReference>
<dbReference type="InterPro" id="IPR011055">
    <property type="entry name" value="Dup_hybrid_motif"/>
</dbReference>
<evidence type="ECO:0000313" key="4">
    <source>
        <dbReference type="Proteomes" id="UP000219327"/>
    </source>
</evidence>
<dbReference type="Proteomes" id="UP000219327">
    <property type="component" value="Unassembled WGS sequence"/>
</dbReference>
<dbReference type="Pfam" id="PF01551">
    <property type="entry name" value="Peptidase_M23"/>
    <property type="match status" value="1"/>
</dbReference>
<dbReference type="InterPro" id="IPR016047">
    <property type="entry name" value="M23ase_b-sheet_dom"/>
</dbReference>
<dbReference type="SMART" id="SM00257">
    <property type="entry name" value="LysM"/>
    <property type="match status" value="1"/>
</dbReference>
<dbReference type="CDD" id="cd00118">
    <property type="entry name" value="LysM"/>
    <property type="match status" value="1"/>
</dbReference>
<dbReference type="Pfam" id="PF01476">
    <property type="entry name" value="LysM"/>
    <property type="match status" value="1"/>
</dbReference>
<dbReference type="InterPro" id="IPR036779">
    <property type="entry name" value="LysM_dom_sf"/>
</dbReference>
<evidence type="ECO:0000313" key="3">
    <source>
        <dbReference type="EMBL" id="PDH41299.1"/>
    </source>
</evidence>
<reference evidence="3 4" key="1">
    <citation type="submission" date="2017-08" db="EMBL/GenBank/DDBJ databases">
        <title>Fine stratification of microbial communities through a metagenomic profile of the photic zone.</title>
        <authorList>
            <person name="Haro-Moreno J.M."/>
            <person name="Lopez-Perez M."/>
            <person name="De La Torre J."/>
            <person name="Picazo A."/>
            <person name="Camacho A."/>
            <person name="Rodriguez-Valera F."/>
        </authorList>
    </citation>
    <scope>NUCLEOTIDE SEQUENCE [LARGE SCALE GENOMIC DNA]</scope>
    <source>
        <strain evidence="3">MED-G24</strain>
    </source>
</reference>
<dbReference type="CDD" id="cd12797">
    <property type="entry name" value="M23_peptidase"/>
    <property type="match status" value="1"/>
</dbReference>
<dbReference type="PANTHER" id="PTHR21666:SF263">
    <property type="entry name" value="MUREIN HYDROLASE ACTIVATOR NLPD"/>
    <property type="match status" value="1"/>
</dbReference>
<dbReference type="PROSITE" id="PS51257">
    <property type="entry name" value="PROKAR_LIPOPROTEIN"/>
    <property type="match status" value="1"/>
</dbReference>
<dbReference type="Gene3D" id="2.70.70.10">
    <property type="entry name" value="Glucose Permease (Domain IIA)"/>
    <property type="match status" value="1"/>
</dbReference>
<gene>
    <name evidence="3" type="ORF">CNE99_02075</name>
</gene>
<dbReference type="PROSITE" id="PS51782">
    <property type="entry name" value="LYSM"/>
    <property type="match status" value="1"/>
</dbReference>
<dbReference type="GO" id="GO:0009279">
    <property type="term" value="C:cell outer membrane"/>
    <property type="evidence" value="ECO:0007669"/>
    <property type="project" value="TreeGrafter"/>
</dbReference>
<evidence type="ECO:0000259" key="2">
    <source>
        <dbReference type="PROSITE" id="PS51782"/>
    </source>
</evidence>
<name>A0A2A5WXQ2_9GAMM</name>
<organism evidence="3 4">
    <name type="scientific">OM182 bacterium MED-G24</name>
    <dbReference type="NCBI Taxonomy" id="1986255"/>
    <lineage>
        <taxon>Bacteria</taxon>
        <taxon>Pseudomonadati</taxon>
        <taxon>Pseudomonadota</taxon>
        <taxon>Gammaproteobacteria</taxon>
        <taxon>OMG group</taxon>
        <taxon>OM182 clade</taxon>
    </lineage>
</organism>
<evidence type="ECO:0000256" key="1">
    <source>
        <dbReference type="ARBA" id="ARBA00038420"/>
    </source>
</evidence>
<dbReference type="InterPro" id="IPR050570">
    <property type="entry name" value="Cell_wall_metabolism_enzyme"/>
</dbReference>
<accession>A0A2A5WXQ2</accession>
<comment type="similarity">
    <text evidence="1">Belongs to the E.coli NlpD/Haemophilus LppB family.</text>
</comment>
<dbReference type="SUPFAM" id="SSF51261">
    <property type="entry name" value="Duplicated hybrid motif"/>
    <property type="match status" value="1"/>
</dbReference>